<gene>
    <name evidence="3" type="ORF">ATK74_2906</name>
</gene>
<keyword evidence="4" id="KW-1185">Reference proteome</keyword>
<dbReference type="AlphaFoldDB" id="A0A2A9CXD1"/>
<feature type="transmembrane region" description="Helical" evidence="1">
    <location>
        <begin position="12"/>
        <end position="33"/>
    </location>
</feature>
<dbReference type="Proteomes" id="UP000226079">
    <property type="component" value="Unassembled WGS sequence"/>
</dbReference>
<dbReference type="EMBL" id="PDJC01000001">
    <property type="protein sequence ID" value="PFG18322.1"/>
    <property type="molecule type" value="Genomic_DNA"/>
</dbReference>
<evidence type="ECO:0000256" key="1">
    <source>
        <dbReference type="SAM" id="Phobius"/>
    </source>
</evidence>
<evidence type="ECO:0000313" key="3">
    <source>
        <dbReference type="EMBL" id="PFG18322.1"/>
    </source>
</evidence>
<reference evidence="3 4" key="1">
    <citation type="submission" date="2017-10" db="EMBL/GenBank/DDBJ databases">
        <title>Sequencing the genomes of 1000 actinobacteria strains.</title>
        <authorList>
            <person name="Klenk H.-P."/>
        </authorList>
    </citation>
    <scope>NUCLEOTIDE SEQUENCE [LARGE SCALE GENOMIC DNA]</scope>
    <source>
        <strain evidence="3 4">DSM 15597</strain>
    </source>
</reference>
<sequence length="117" mass="12252">MNQRGVAESVQWAILMPALLMLILGLVQTGIWLHGRAVAAAAAATIADLRAPGDDPAAAEEAGRRVATTGGLTEVGIDIAVDRDLLVVTVTGRPLSFLDFGLTQIRERAVLPAEVAR</sequence>
<evidence type="ECO:0000313" key="4">
    <source>
        <dbReference type="Proteomes" id="UP000226079"/>
    </source>
</evidence>
<accession>A0A2A9CXD1</accession>
<feature type="domain" description="TadE-like" evidence="2">
    <location>
        <begin position="9"/>
        <end position="47"/>
    </location>
</feature>
<proteinExistence type="predicted"/>
<dbReference type="OrthoDB" id="3734475at2"/>
<dbReference type="InterPro" id="IPR012495">
    <property type="entry name" value="TadE-like_dom"/>
</dbReference>
<dbReference type="Pfam" id="PF07811">
    <property type="entry name" value="TadE"/>
    <property type="match status" value="1"/>
</dbReference>
<keyword evidence="1" id="KW-0472">Membrane</keyword>
<name>A0A2A9CXD1_9ACTN</name>
<keyword evidence="1" id="KW-0812">Transmembrane</keyword>
<keyword evidence="1" id="KW-1133">Transmembrane helix</keyword>
<protein>
    <submittedName>
        <fullName evidence="3">TadE-like protein</fullName>
    </submittedName>
</protein>
<organism evidence="3 4">
    <name type="scientific">Propionicimonas paludicola</name>
    <dbReference type="NCBI Taxonomy" id="185243"/>
    <lineage>
        <taxon>Bacteria</taxon>
        <taxon>Bacillati</taxon>
        <taxon>Actinomycetota</taxon>
        <taxon>Actinomycetes</taxon>
        <taxon>Propionibacteriales</taxon>
        <taxon>Nocardioidaceae</taxon>
        <taxon>Propionicimonas</taxon>
    </lineage>
</organism>
<evidence type="ECO:0000259" key="2">
    <source>
        <dbReference type="Pfam" id="PF07811"/>
    </source>
</evidence>
<comment type="caution">
    <text evidence="3">The sequence shown here is derived from an EMBL/GenBank/DDBJ whole genome shotgun (WGS) entry which is preliminary data.</text>
</comment>